<feature type="region of interest" description="Disordered" evidence="1">
    <location>
        <begin position="1"/>
        <end position="45"/>
    </location>
</feature>
<feature type="domain" description="MBD" evidence="3">
    <location>
        <begin position="320"/>
        <end position="399"/>
    </location>
</feature>
<dbReference type="InterPro" id="IPR001739">
    <property type="entry name" value="Methyl_CpG_DNA-bd"/>
</dbReference>
<dbReference type="InterPro" id="IPR001810">
    <property type="entry name" value="F-box_dom"/>
</dbReference>
<feature type="region of interest" description="Disordered" evidence="1">
    <location>
        <begin position="409"/>
        <end position="477"/>
    </location>
</feature>
<dbReference type="EMBL" id="NEDP02004215">
    <property type="protein sequence ID" value="OWF46292.1"/>
    <property type="molecule type" value="Genomic_DNA"/>
</dbReference>
<dbReference type="Gene3D" id="1.20.1280.50">
    <property type="match status" value="1"/>
</dbReference>
<feature type="compositionally biased region" description="Low complexity" evidence="1">
    <location>
        <begin position="29"/>
        <end position="40"/>
    </location>
</feature>
<evidence type="ECO:0000256" key="1">
    <source>
        <dbReference type="SAM" id="MobiDB-lite"/>
    </source>
</evidence>
<dbReference type="SMART" id="SM00391">
    <property type="entry name" value="MBD"/>
    <property type="match status" value="1"/>
</dbReference>
<protein>
    <submittedName>
        <fullName evidence="4">F-box/LRR-repeat protein 14</fullName>
    </submittedName>
</protein>
<dbReference type="PANTHER" id="PTHR15739:SF5">
    <property type="entry name" value="LD23158P"/>
    <property type="match status" value="1"/>
</dbReference>
<dbReference type="SMART" id="SM00256">
    <property type="entry name" value="FBOX"/>
    <property type="match status" value="1"/>
</dbReference>
<feature type="domain" description="F-box" evidence="2">
    <location>
        <begin position="1026"/>
        <end position="1058"/>
    </location>
</feature>
<name>A0A210QC40_MIZYE</name>
<feature type="compositionally biased region" description="Basic residues" evidence="1">
    <location>
        <begin position="298"/>
        <end position="316"/>
    </location>
</feature>
<evidence type="ECO:0000313" key="4">
    <source>
        <dbReference type="EMBL" id="OWF46292.1"/>
    </source>
</evidence>
<dbReference type="Proteomes" id="UP000242188">
    <property type="component" value="Unassembled WGS sequence"/>
</dbReference>
<dbReference type="STRING" id="6573.A0A210QC40"/>
<dbReference type="CDD" id="cd22109">
    <property type="entry name" value="F-box_FBXO41"/>
    <property type="match status" value="1"/>
</dbReference>
<dbReference type="Pfam" id="PF01429">
    <property type="entry name" value="MBD"/>
    <property type="match status" value="1"/>
</dbReference>
<keyword evidence="5" id="KW-1185">Reference proteome</keyword>
<dbReference type="GO" id="GO:0003677">
    <property type="term" value="F:DNA binding"/>
    <property type="evidence" value="ECO:0007669"/>
    <property type="project" value="InterPro"/>
</dbReference>
<evidence type="ECO:0000259" key="2">
    <source>
        <dbReference type="PROSITE" id="PS50181"/>
    </source>
</evidence>
<organism evidence="4 5">
    <name type="scientific">Mizuhopecten yessoensis</name>
    <name type="common">Japanese scallop</name>
    <name type="synonym">Patinopecten yessoensis</name>
    <dbReference type="NCBI Taxonomy" id="6573"/>
    <lineage>
        <taxon>Eukaryota</taxon>
        <taxon>Metazoa</taxon>
        <taxon>Spiralia</taxon>
        <taxon>Lophotrochozoa</taxon>
        <taxon>Mollusca</taxon>
        <taxon>Bivalvia</taxon>
        <taxon>Autobranchia</taxon>
        <taxon>Pteriomorphia</taxon>
        <taxon>Pectinida</taxon>
        <taxon>Pectinoidea</taxon>
        <taxon>Pectinidae</taxon>
        <taxon>Mizuhopecten</taxon>
    </lineage>
</organism>
<gene>
    <name evidence="4" type="ORF">KP79_PYT01448</name>
</gene>
<comment type="caution">
    <text evidence="4">The sequence shown here is derived from an EMBL/GenBank/DDBJ whole genome shotgun (WGS) entry which is preliminary data.</text>
</comment>
<dbReference type="Gene3D" id="3.30.890.10">
    <property type="entry name" value="Methyl-cpg-binding Protein 2, Chain A"/>
    <property type="match status" value="1"/>
</dbReference>
<feature type="region of interest" description="Disordered" evidence="1">
    <location>
        <begin position="250"/>
        <end position="316"/>
    </location>
</feature>
<evidence type="ECO:0000259" key="3">
    <source>
        <dbReference type="PROSITE" id="PS50982"/>
    </source>
</evidence>
<dbReference type="InterPro" id="IPR032675">
    <property type="entry name" value="LRR_dom_sf"/>
</dbReference>
<dbReference type="InterPro" id="IPR052283">
    <property type="entry name" value="GenomicStab_NeuMorph_Reg"/>
</dbReference>
<dbReference type="Pfam" id="PF12937">
    <property type="entry name" value="F-box-like"/>
    <property type="match status" value="1"/>
</dbReference>
<feature type="region of interest" description="Disordered" evidence="1">
    <location>
        <begin position="86"/>
        <end position="108"/>
    </location>
</feature>
<proteinExistence type="predicted"/>
<evidence type="ECO:0000313" key="5">
    <source>
        <dbReference type="Proteomes" id="UP000242188"/>
    </source>
</evidence>
<dbReference type="InterPro" id="IPR016177">
    <property type="entry name" value="DNA-bd_dom_sf"/>
</dbReference>
<dbReference type="Gene3D" id="3.80.10.10">
    <property type="entry name" value="Ribonuclease Inhibitor"/>
    <property type="match status" value="1"/>
</dbReference>
<accession>A0A210QC40</accession>
<dbReference type="SUPFAM" id="SSF54171">
    <property type="entry name" value="DNA-binding domain"/>
    <property type="match status" value="1"/>
</dbReference>
<dbReference type="PROSITE" id="PS50181">
    <property type="entry name" value="FBOX"/>
    <property type="match status" value="1"/>
</dbReference>
<feature type="compositionally biased region" description="Acidic residues" evidence="1">
    <location>
        <begin position="440"/>
        <end position="455"/>
    </location>
</feature>
<dbReference type="PROSITE" id="PS50982">
    <property type="entry name" value="MBD"/>
    <property type="match status" value="1"/>
</dbReference>
<dbReference type="CDD" id="cd00122">
    <property type="entry name" value="MBD"/>
    <property type="match status" value="1"/>
</dbReference>
<dbReference type="PANTHER" id="PTHR15739">
    <property type="entry name" value="ZINC FINGER PROTEIN"/>
    <property type="match status" value="1"/>
</dbReference>
<dbReference type="SUPFAM" id="SSF52047">
    <property type="entry name" value="RNI-like"/>
    <property type="match status" value="1"/>
</dbReference>
<dbReference type="OrthoDB" id="61560at2759"/>
<feature type="compositionally biased region" description="Basic and acidic residues" evidence="1">
    <location>
        <begin position="418"/>
        <end position="439"/>
    </location>
</feature>
<reference evidence="4 5" key="1">
    <citation type="journal article" date="2017" name="Nat. Ecol. Evol.">
        <title>Scallop genome provides insights into evolution of bilaterian karyotype and development.</title>
        <authorList>
            <person name="Wang S."/>
            <person name="Zhang J."/>
            <person name="Jiao W."/>
            <person name="Li J."/>
            <person name="Xun X."/>
            <person name="Sun Y."/>
            <person name="Guo X."/>
            <person name="Huan P."/>
            <person name="Dong B."/>
            <person name="Zhang L."/>
            <person name="Hu X."/>
            <person name="Sun X."/>
            <person name="Wang J."/>
            <person name="Zhao C."/>
            <person name="Wang Y."/>
            <person name="Wang D."/>
            <person name="Huang X."/>
            <person name="Wang R."/>
            <person name="Lv J."/>
            <person name="Li Y."/>
            <person name="Zhang Z."/>
            <person name="Liu B."/>
            <person name="Lu W."/>
            <person name="Hui Y."/>
            <person name="Liang J."/>
            <person name="Zhou Z."/>
            <person name="Hou R."/>
            <person name="Li X."/>
            <person name="Liu Y."/>
            <person name="Li H."/>
            <person name="Ning X."/>
            <person name="Lin Y."/>
            <person name="Zhao L."/>
            <person name="Xing Q."/>
            <person name="Dou J."/>
            <person name="Li Y."/>
            <person name="Mao J."/>
            <person name="Guo H."/>
            <person name="Dou H."/>
            <person name="Li T."/>
            <person name="Mu C."/>
            <person name="Jiang W."/>
            <person name="Fu Q."/>
            <person name="Fu X."/>
            <person name="Miao Y."/>
            <person name="Liu J."/>
            <person name="Yu Q."/>
            <person name="Li R."/>
            <person name="Liao H."/>
            <person name="Li X."/>
            <person name="Kong Y."/>
            <person name="Jiang Z."/>
            <person name="Chourrout D."/>
            <person name="Li R."/>
            <person name="Bao Z."/>
        </authorList>
    </citation>
    <scope>NUCLEOTIDE SEQUENCE [LARGE SCALE GENOMIC DNA]</scope>
    <source>
        <strain evidence="4 5">PY_sf001</strain>
    </source>
</reference>
<feature type="compositionally biased region" description="Acidic residues" evidence="1">
    <location>
        <begin position="266"/>
        <end position="275"/>
    </location>
</feature>
<feature type="compositionally biased region" description="Polar residues" evidence="1">
    <location>
        <begin position="88"/>
        <end position="100"/>
    </location>
</feature>
<sequence length="1422" mass="157672">MDVIDENASKMQHRENASEGALQEVASATDTELTELTTETKATHSVETSVWRDTVESAPVEEVLEKSIQFDTEAPVDINDIIEIQPNDEATLSEDGSSSADMFKGEDTNKNVYQDNGSKPGDFDEDKNINVNLSGETDDEIGDNCAVTSSSVDNNDQGGTVDVDQTKTFGKESDGLAITGKESENVKYANDKGINTGSITDSASEDENASQTVYDTTINDSNITDNFMENGEENGIVINDKDIVTAADMYGRGKRSKPERKSMENLSDDEDDEEGNSISLRSMKGEPNYAKSPYSRSPNKRKYSSPGRKPKTSRKFLTRNFDEEKVLLPLKEGWRREVVIRNVFDKFTTAGGVKQTPADVYYHPPKGRKLRSMKEIIDYLKKTCSPFTEDNFSLLRRPISEPPYEVVRHAGKSKGRSTMKDEDSSFDTSFDKPEVVIERADDEEEEDEEEEEENNEEVKKEKPLTSTPVSSILKRAKIKVTPMRSTFKFKSRGRPAKSKPQPHFPKTKNLLYRHSSKHGYHGVTETLIKDVTVTMPDLSRQDSDLDDSSMTELPPAKRFKATARKSTTQKYFKPSARNSSQQAEALCTLSCPGQENIPPSLQCVACLCLFHPHCVAYTPSQNSHFTCLRCYDPSQLQPRTKTITVMRVAPPTQNSVKAPVIKQEPVDPEHPQNNLITQSTSVTPKDINPTLLEHLRTSILERQIISTIAGHTVSILSPVQPSQAAMVGPRPNALPSSTVVSPSSQNLPNLSILSDPIRRPSLQRTIYMTPAGMVSHSTVTPPSHPATVLVPGASLLGCNVQGAGTTLQLPRLVAPLPQMQYVSPTPTTPSLRTPVLSMMPPRLIAAPKTPPVMIVDSNKSSPISSHLTNGTTSQDLNGKTGQILTLPSAVAKRLNLQQPLALKINNVQITVPPSSFLFTADGLKLFLPPKTFPLQLGETAKLSVTVTNDKSNASQPEVSVNINTEQLDTSGLGIIKPMSGDVTQSTEHSKATCNTSHRKTRWRAGINPGMCYVKKLYGGFDCMFCIFQYLNMKDLLRVAMVCRTWRQLAMHPSHWRNLRLRGLKILDWEKAINFMLLRAVQSLNLRGLVHDGDKNRTWHQLIPHIHKLTCLREISFGIVPASVLHMVSEKVSCLEEFNSEMITDMTNQQMWSVPTKLDVGKFSALTQLRKLRLRGVAGLLLPSFSFSGGLAQLGTMKNLTTLSLTSLKEVDDQEFGFLSELTKLEVLELGHCSTWSSETYFHLGRLHQLKCLRLESGGEIPDIGLGDSLLNMKQLEKLELIMFVIAESLHTSLSQLQNLSHLVIWPDTSSQPAALVNSHVLAVVSKLAKLKKLEWGIMEDKSVMCDRNDNTDTQKMSRAEWIPFLSAGLPIDGTEIPDNASVQYMSVHQFTEKLAIIHPTTEIKVFSTELLNTKPAQMNEES</sequence>